<keyword evidence="10" id="KW-0282">Flagellum</keyword>
<dbReference type="RefSeq" id="WP_087743463.1">
    <property type="nucleotide sequence ID" value="NZ_CP054840.1"/>
</dbReference>
<dbReference type="EMBL" id="CP054840">
    <property type="protein sequence ID" value="QKV51936.1"/>
    <property type="molecule type" value="Genomic_DNA"/>
</dbReference>
<name>A0A6N1X1V4_9BURK</name>
<evidence type="ECO:0000313" key="11">
    <source>
        <dbReference type="Proteomes" id="UP000509579"/>
    </source>
</evidence>
<keyword evidence="7 9" id="KW-0472">Membrane</keyword>
<comment type="subcellular location">
    <subcellularLocation>
        <location evidence="1 9">Cell membrane</location>
        <topology evidence="1">Multi-pass membrane protein</topology>
    </subcellularLocation>
    <subcellularLocation>
        <location evidence="9">Bacterial flagellum basal body</location>
    </subcellularLocation>
</comment>
<evidence type="ECO:0000256" key="7">
    <source>
        <dbReference type="ARBA" id="ARBA00023136"/>
    </source>
</evidence>
<evidence type="ECO:0000256" key="3">
    <source>
        <dbReference type="ARBA" id="ARBA00021718"/>
    </source>
</evidence>
<sequence length="89" mass="9557">MSSQQVLTIAQAALHMLLMTAAPILLVVLLVGLIVSTFQAVTQINENTLSFIPKLVAAIVVLLIAGPWLISTFVDYLREVLLSIPGMVV</sequence>
<dbReference type="NCBIfam" id="TIGR01402">
    <property type="entry name" value="fliQ"/>
    <property type="match status" value="1"/>
</dbReference>
<keyword evidence="10" id="KW-0969">Cilium</keyword>
<dbReference type="GO" id="GO:0009306">
    <property type="term" value="P:protein secretion"/>
    <property type="evidence" value="ECO:0007669"/>
    <property type="project" value="InterPro"/>
</dbReference>
<comment type="function">
    <text evidence="9">Role in flagellar biosynthesis.</text>
</comment>
<dbReference type="PRINTS" id="PR00952">
    <property type="entry name" value="TYPE3IMQPROT"/>
</dbReference>
<keyword evidence="10" id="KW-0966">Cell projection</keyword>
<evidence type="ECO:0000256" key="4">
    <source>
        <dbReference type="ARBA" id="ARBA00022475"/>
    </source>
</evidence>
<reference evidence="10 11" key="1">
    <citation type="submission" date="2020-06" db="EMBL/GenBank/DDBJ databases">
        <title>Acidovorax antarctica sp. nov., isolated from Corinth ice sheet soil, Antarctic Fields Peninsula.</title>
        <authorList>
            <person name="Xu Q."/>
            <person name="Peng F."/>
        </authorList>
    </citation>
    <scope>NUCLEOTIDE SEQUENCE [LARGE SCALE GENOMIC DNA]</scope>
    <source>
        <strain evidence="10 11">16-35-5</strain>
    </source>
</reference>
<feature type="transmembrane region" description="Helical" evidence="9">
    <location>
        <begin position="55"/>
        <end position="77"/>
    </location>
</feature>
<dbReference type="GO" id="GO:0044780">
    <property type="term" value="P:bacterial-type flagellum assembly"/>
    <property type="evidence" value="ECO:0007669"/>
    <property type="project" value="InterPro"/>
</dbReference>
<keyword evidence="6 9" id="KW-1133">Transmembrane helix</keyword>
<keyword evidence="11" id="KW-1185">Reference proteome</keyword>
<evidence type="ECO:0000313" key="10">
    <source>
        <dbReference type="EMBL" id="QKV51936.1"/>
    </source>
</evidence>
<keyword evidence="8 9" id="KW-0975">Bacterial flagellum</keyword>
<comment type="similarity">
    <text evidence="2 9">Belongs to the FliQ/MopD/SpaQ family.</text>
</comment>
<dbReference type="PANTHER" id="PTHR34040:SF2">
    <property type="entry name" value="FLAGELLAR BIOSYNTHETIC PROTEIN FLIQ"/>
    <property type="match status" value="1"/>
</dbReference>
<evidence type="ECO:0000256" key="6">
    <source>
        <dbReference type="ARBA" id="ARBA00022989"/>
    </source>
</evidence>
<dbReference type="Proteomes" id="UP000509579">
    <property type="component" value="Chromosome"/>
</dbReference>
<evidence type="ECO:0000256" key="9">
    <source>
        <dbReference type="RuleBase" id="RU364090"/>
    </source>
</evidence>
<evidence type="ECO:0000256" key="2">
    <source>
        <dbReference type="ARBA" id="ARBA00006156"/>
    </source>
</evidence>
<keyword evidence="4 9" id="KW-1003">Cell membrane</keyword>
<proteinExistence type="inferred from homology"/>
<dbReference type="PANTHER" id="PTHR34040">
    <property type="entry name" value="FLAGELLAR BIOSYNTHETIC PROTEIN FLIQ"/>
    <property type="match status" value="1"/>
</dbReference>
<dbReference type="KEGG" id="aant:HUK68_02935"/>
<dbReference type="PIRSF" id="PIRSF004669">
    <property type="entry name" value="FliQ"/>
    <property type="match status" value="1"/>
</dbReference>
<dbReference type="InterPro" id="IPR006305">
    <property type="entry name" value="FliQ"/>
</dbReference>
<dbReference type="AlphaFoldDB" id="A0A6N1X1V4"/>
<dbReference type="GO" id="GO:0005886">
    <property type="term" value="C:plasma membrane"/>
    <property type="evidence" value="ECO:0007669"/>
    <property type="project" value="UniProtKB-SubCell"/>
</dbReference>
<protein>
    <recommendedName>
        <fullName evidence="3 9">Flagellar biosynthetic protein FliQ</fullName>
    </recommendedName>
</protein>
<accession>A0A6N1X1V4</accession>
<keyword evidence="5 9" id="KW-0812">Transmembrane</keyword>
<gene>
    <name evidence="9 10" type="primary">fliQ</name>
    <name evidence="10" type="ORF">HUK68_02935</name>
</gene>
<dbReference type="GO" id="GO:0009425">
    <property type="term" value="C:bacterial-type flagellum basal body"/>
    <property type="evidence" value="ECO:0007669"/>
    <property type="project" value="UniProtKB-SubCell"/>
</dbReference>
<organism evidence="10 11">
    <name type="scientific">Comamonas antarctica</name>
    <dbReference type="NCBI Taxonomy" id="2743470"/>
    <lineage>
        <taxon>Bacteria</taxon>
        <taxon>Pseudomonadati</taxon>
        <taxon>Pseudomonadota</taxon>
        <taxon>Betaproteobacteria</taxon>
        <taxon>Burkholderiales</taxon>
        <taxon>Comamonadaceae</taxon>
        <taxon>Comamonas</taxon>
    </lineage>
</organism>
<evidence type="ECO:0000256" key="5">
    <source>
        <dbReference type="ARBA" id="ARBA00022692"/>
    </source>
</evidence>
<dbReference type="Pfam" id="PF01313">
    <property type="entry name" value="Bac_export_3"/>
    <property type="match status" value="1"/>
</dbReference>
<evidence type="ECO:0000256" key="8">
    <source>
        <dbReference type="ARBA" id="ARBA00023143"/>
    </source>
</evidence>
<feature type="transmembrane region" description="Helical" evidence="9">
    <location>
        <begin position="12"/>
        <end position="35"/>
    </location>
</feature>
<dbReference type="InterPro" id="IPR002191">
    <property type="entry name" value="Bac_export_3"/>
</dbReference>
<evidence type="ECO:0000256" key="1">
    <source>
        <dbReference type="ARBA" id="ARBA00004651"/>
    </source>
</evidence>